<evidence type="ECO:0000313" key="2">
    <source>
        <dbReference type="EMBL" id="GCB94517.1"/>
    </source>
</evidence>
<dbReference type="Proteomes" id="UP000288351">
    <property type="component" value="Unassembled WGS sequence"/>
</dbReference>
<dbReference type="GO" id="GO:0003677">
    <property type="term" value="F:DNA binding"/>
    <property type="evidence" value="ECO:0007669"/>
    <property type="project" value="UniProtKB-KW"/>
</dbReference>
<dbReference type="EMBL" id="BHXC01000007">
    <property type="protein sequence ID" value="GCB94517.1"/>
    <property type="molecule type" value="Genomic_DNA"/>
</dbReference>
<feature type="region of interest" description="Disordered" evidence="1">
    <location>
        <begin position="264"/>
        <end position="283"/>
    </location>
</feature>
<dbReference type="AlphaFoldDB" id="A0A401RAA4"/>
<keyword evidence="2" id="KW-0238">DNA-binding</keyword>
<accession>A0A401RAA4</accession>
<proteinExistence type="predicted"/>
<protein>
    <submittedName>
        <fullName evidence="2">DNA-binding protein</fullName>
    </submittedName>
</protein>
<feature type="region of interest" description="Disordered" evidence="1">
    <location>
        <begin position="102"/>
        <end position="194"/>
    </location>
</feature>
<evidence type="ECO:0000256" key="1">
    <source>
        <dbReference type="SAM" id="MobiDB-lite"/>
    </source>
</evidence>
<organism evidence="2 3">
    <name type="scientific">Streptomyces noursei</name>
    <name type="common">Streptomyces albulus</name>
    <dbReference type="NCBI Taxonomy" id="1971"/>
    <lineage>
        <taxon>Bacteria</taxon>
        <taxon>Bacillati</taxon>
        <taxon>Actinomycetota</taxon>
        <taxon>Actinomycetes</taxon>
        <taxon>Kitasatosporales</taxon>
        <taxon>Streptomycetaceae</taxon>
        <taxon>Streptomyces</taxon>
    </lineage>
</organism>
<evidence type="ECO:0000313" key="3">
    <source>
        <dbReference type="Proteomes" id="UP000288351"/>
    </source>
</evidence>
<reference evidence="2 3" key="1">
    <citation type="journal article" date="2019" name="Microbiol. Resour. Announc.">
        <title>Draft Genome Sequence of the Most Traditional epsilon-Poly-l-Lysine Producer, Streptomyces albulus NBRC14147.</title>
        <authorList>
            <person name="Yamanaka K."/>
            <person name="Hamano Y."/>
        </authorList>
    </citation>
    <scope>NUCLEOTIDE SEQUENCE [LARGE SCALE GENOMIC DNA]</scope>
    <source>
        <strain evidence="2 3">NBRC 14147</strain>
    </source>
</reference>
<comment type="caution">
    <text evidence="2">The sequence shown here is derived from an EMBL/GenBank/DDBJ whole genome shotgun (WGS) entry which is preliminary data.</text>
</comment>
<dbReference type="RefSeq" id="WP_016571599.1">
    <property type="nucleotide sequence ID" value="NZ_BHXC01000007.1"/>
</dbReference>
<sequence>MSVDAREWGWEHSSSKGVARLVLLSIADRVPDEKCVAWASLASLVTRTNASRTAVRTALAALAESGELELLDYLDGPQRASVYRLPHAAAWLAKVAKATKDDPDAYVAPPTDSDPVPELDEEAETQLRRYGIWPKKGKDSDPSRRNLTGAESDPPRRNPPPRRAGIRTAGRTDSAPQNRSEPKVNRNSSSSGGAAAIPVDQWQIDTATQAWAHQHGHLDRLGEEGLLASDAKWRVHRANWQPRKVAAWAADWRSWIARERSPAPGRPNLYAVPGNGGTTGTGRMTRAEAHTAALLAALGEPTENGAAAQ</sequence>
<feature type="compositionally biased region" description="Acidic residues" evidence="1">
    <location>
        <begin position="115"/>
        <end position="124"/>
    </location>
</feature>
<name>A0A401RAA4_STRNR</name>
<gene>
    <name evidence="2" type="ORF">SALB_07317</name>
</gene>